<protein>
    <recommendedName>
        <fullName evidence="8">NB-ARC domain-containing protein</fullName>
    </recommendedName>
</protein>
<dbReference type="InterPro" id="IPR044974">
    <property type="entry name" value="Disease_R_plants"/>
</dbReference>
<evidence type="ECO:0000256" key="2">
    <source>
        <dbReference type="ARBA" id="ARBA00022821"/>
    </source>
</evidence>
<dbReference type="Gene3D" id="1.10.10.10">
    <property type="entry name" value="Winged helix-like DNA-binding domain superfamily/Winged helix DNA-binding domain"/>
    <property type="match status" value="1"/>
</dbReference>
<dbReference type="InterPro" id="IPR032675">
    <property type="entry name" value="LRR_dom_sf"/>
</dbReference>
<gene>
    <name evidence="6" type="ORF">V6N12_024780</name>
</gene>
<evidence type="ECO:0000259" key="5">
    <source>
        <dbReference type="Pfam" id="PF23598"/>
    </source>
</evidence>
<dbReference type="PANTHER" id="PTHR23155">
    <property type="entry name" value="DISEASE RESISTANCE PROTEIN RP"/>
    <property type="match status" value="1"/>
</dbReference>
<feature type="signal peptide" evidence="3">
    <location>
        <begin position="1"/>
        <end position="20"/>
    </location>
</feature>
<dbReference type="InterPro" id="IPR036388">
    <property type="entry name" value="WH-like_DNA-bd_sf"/>
</dbReference>
<keyword evidence="3" id="KW-0732">Signal</keyword>
<dbReference type="Pfam" id="PF23559">
    <property type="entry name" value="WHD_DRP"/>
    <property type="match status" value="1"/>
</dbReference>
<reference evidence="6 7" key="1">
    <citation type="journal article" date="2024" name="G3 (Bethesda)">
        <title>Genome assembly of Hibiscus sabdariffa L. provides insights into metabolisms of medicinal natural products.</title>
        <authorList>
            <person name="Kim T."/>
        </authorList>
    </citation>
    <scope>NUCLEOTIDE SEQUENCE [LARGE SCALE GENOMIC DNA]</scope>
    <source>
        <strain evidence="6">TK-2024</strain>
        <tissue evidence="6">Old leaves</tissue>
    </source>
</reference>
<dbReference type="SUPFAM" id="SSF52058">
    <property type="entry name" value="L domain-like"/>
    <property type="match status" value="1"/>
</dbReference>
<evidence type="ECO:0000259" key="4">
    <source>
        <dbReference type="Pfam" id="PF23559"/>
    </source>
</evidence>
<comment type="caution">
    <text evidence="6">The sequence shown here is derived from an EMBL/GenBank/DDBJ whole genome shotgun (WGS) entry which is preliminary data.</text>
</comment>
<dbReference type="Gene3D" id="3.80.10.10">
    <property type="entry name" value="Ribonuclease Inhibitor"/>
    <property type="match status" value="2"/>
</dbReference>
<evidence type="ECO:0000256" key="3">
    <source>
        <dbReference type="SAM" id="SignalP"/>
    </source>
</evidence>
<dbReference type="InterPro" id="IPR027417">
    <property type="entry name" value="P-loop_NTPase"/>
</dbReference>
<evidence type="ECO:0000313" key="6">
    <source>
        <dbReference type="EMBL" id="KAK8503608.1"/>
    </source>
</evidence>
<accession>A0ABR2B9C4</accession>
<evidence type="ECO:0000256" key="1">
    <source>
        <dbReference type="ARBA" id="ARBA00022737"/>
    </source>
</evidence>
<evidence type="ECO:0000313" key="7">
    <source>
        <dbReference type="Proteomes" id="UP001472677"/>
    </source>
</evidence>
<feature type="domain" description="Disease resistance protein winged helix" evidence="4">
    <location>
        <begin position="72"/>
        <end position="148"/>
    </location>
</feature>
<feature type="chain" id="PRO_5046420388" description="NB-ARC domain-containing protein" evidence="3">
    <location>
        <begin position="21"/>
        <end position="549"/>
    </location>
</feature>
<dbReference type="Pfam" id="PF23598">
    <property type="entry name" value="LRR_14"/>
    <property type="match status" value="1"/>
</dbReference>
<evidence type="ECO:0008006" key="8">
    <source>
        <dbReference type="Google" id="ProtNLM"/>
    </source>
</evidence>
<sequence>MVKHCAGLPLAIIVLGGILATKTSLDEWKRVSENVKLYMNRSRGQGTMQVLALSYDDLPAYLRPCFLYLSHYPEDYVIWAPRLIQLWVAEGIVSLKDEGDGEWEVTEDVAEHYLMELAERCMIQVRDRDVATLKVKTFQMHDLMRDLCMSQAKKDNFLFIVDESNACSSSTMRRIRRISAHKVFETHRIECPNLRSLSFFNTTNLGKLFKIGTHLAYEIAPFSRLPCFWDIFVTYVHFLKARGIWVYIFTNLKLLRVLNWEGPYGRTRCKLMGDIGNLIHLRFLSLNKLKFKGSKLPSSLGNLRCLQTLDLQVDRIHVPDVIWRMEQLRHLYLPQECDEKTKLKLGTLRNLLTLVNFNTKNCYLKDLSNMTNLRQLAICGPFKMEGFNEKLDENLPIIQGKYLHSLAIYSEEEIDPRHLNHLLSSCASIYKLTLYAKISKLPELRYLSSNLAYIVLRGCKIQEDPMPTLEQLPNLRVLELIYDVFLGKKMFCSAQGFPKLETLSLIHLSKLEQWKVDEGAMPCLGQLEINDCSHLDMGPIRQRFHKILK</sequence>
<dbReference type="InterPro" id="IPR055414">
    <property type="entry name" value="LRR_R13L4/SHOC2-like"/>
</dbReference>
<keyword evidence="7" id="KW-1185">Reference proteome</keyword>
<organism evidence="6 7">
    <name type="scientific">Hibiscus sabdariffa</name>
    <name type="common">roselle</name>
    <dbReference type="NCBI Taxonomy" id="183260"/>
    <lineage>
        <taxon>Eukaryota</taxon>
        <taxon>Viridiplantae</taxon>
        <taxon>Streptophyta</taxon>
        <taxon>Embryophyta</taxon>
        <taxon>Tracheophyta</taxon>
        <taxon>Spermatophyta</taxon>
        <taxon>Magnoliopsida</taxon>
        <taxon>eudicotyledons</taxon>
        <taxon>Gunneridae</taxon>
        <taxon>Pentapetalae</taxon>
        <taxon>rosids</taxon>
        <taxon>malvids</taxon>
        <taxon>Malvales</taxon>
        <taxon>Malvaceae</taxon>
        <taxon>Malvoideae</taxon>
        <taxon>Hibiscus</taxon>
    </lineage>
</organism>
<proteinExistence type="predicted"/>
<dbReference type="EMBL" id="JBBPBM010000148">
    <property type="protein sequence ID" value="KAK8503608.1"/>
    <property type="molecule type" value="Genomic_DNA"/>
</dbReference>
<dbReference type="PANTHER" id="PTHR23155:SF1185">
    <property type="entry name" value="DISEASE RESISTANCE RPP8-LIKE PROTEIN 3-RELATED"/>
    <property type="match status" value="1"/>
</dbReference>
<feature type="domain" description="Disease resistance R13L4/SHOC-2-like LRR" evidence="5">
    <location>
        <begin position="249"/>
        <end position="530"/>
    </location>
</feature>
<keyword evidence="2" id="KW-0611">Plant defense</keyword>
<dbReference type="SUPFAM" id="SSF52540">
    <property type="entry name" value="P-loop containing nucleoside triphosphate hydrolases"/>
    <property type="match status" value="1"/>
</dbReference>
<dbReference type="Proteomes" id="UP001472677">
    <property type="component" value="Unassembled WGS sequence"/>
</dbReference>
<name>A0ABR2B9C4_9ROSI</name>
<keyword evidence="1" id="KW-0677">Repeat</keyword>
<dbReference type="InterPro" id="IPR058922">
    <property type="entry name" value="WHD_DRP"/>
</dbReference>